<gene>
    <name evidence="3" type="ORF">LECACI_7A010108</name>
</gene>
<dbReference type="PROSITE" id="PS50404">
    <property type="entry name" value="GST_NTER"/>
    <property type="match status" value="1"/>
</dbReference>
<sequence length="220" mass="25306">MVLKLISATPSPYARINRIAMIEKGIQFELQSEIPWHKSETQTPKYNPLEKLPVLIFDDGRAPIYDSSHIQDYIVQKYSNQGPKLVTGDLDRDLQLKQVQVLSQGVMDAVVLKFFEKARAQKSHEWEDRQARKVDGGFRAFEELARNRQPQGSDYLFFDQFTIADIAVVCAVGFVNFNGAIENWQQKYPSLATYFSKLDEMESFKSTRPVMFDIKSDQVV</sequence>
<dbReference type="Pfam" id="PF13410">
    <property type="entry name" value="GST_C_2"/>
    <property type="match status" value="1"/>
</dbReference>
<protein>
    <submittedName>
        <fullName evidence="3">Glutathione S-transferase</fullName>
    </submittedName>
</protein>
<dbReference type="Gene3D" id="3.40.30.10">
    <property type="entry name" value="Glutaredoxin"/>
    <property type="match status" value="1"/>
</dbReference>
<proteinExistence type="predicted"/>
<dbReference type="PANTHER" id="PTHR42673:SF4">
    <property type="entry name" value="MALEYLACETOACETATE ISOMERASE"/>
    <property type="match status" value="1"/>
</dbReference>
<dbReference type="SFLD" id="SFLDS00019">
    <property type="entry name" value="Glutathione_Transferase_(cytos"/>
    <property type="match status" value="1"/>
</dbReference>
<accession>A0AAI8Z8Z7</accession>
<keyword evidence="4" id="KW-1185">Reference proteome</keyword>
<dbReference type="EMBL" id="CAVMBE010000154">
    <property type="protein sequence ID" value="CAK4034950.1"/>
    <property type="molecule type" value="Genomic_DNA"/>
</dbReference>
<dbReference type="AlphaFoldDB" id="A0AAI8Z8Z7"/>
<feature type="domain" description="GST N-terminal" evidence="1">
    <location>
        <begin position="1"/>
        <end position="82"/>
    </location>
</feature>
<dbReference type="InterPro" id="IPR040079">
    <property type="entry name" value="Glutathione_S-Trfase"/>
</dbReference>
<dbReference type="InterPro" id="IPR010987">
    <property type="entry name" value="Glutathione-S-Trfase_C-like"/>
</dbReference>
<evidence type="ECO:0000313" key="3">
    <source>
        <dbReference type="EMBL" id="CAK4034950.1"/>
    </source>
</evidence>
<dbReference type="Gene3D" id="1.20.1050.10">
    <property type="match status" value="1"/>
</dbReference>
<dbReference type="Proteomes" id="UP001296104">
    <property type="component" value="Unassembled WGS sequence"/>
</dbReference>
<dbReference type="PROSITE" id="PS50405">
    <property type="entry name" value="GST_CTER"/>
    <property type="match status" value="1"/>
</dbReference>
<organism evidence="3 4">
    <name type="scientific">Lecanosticta acicola</name>
    <dbReference type="NCBI Taxonomy" id="111012"/>
    <lineage>
        <taxon>Eukaryota</taxon>
        <taxon>Fungi</taxon>
        <taxon>Dikarya</taxon>
        <taxon>Ascomycota</taxon>
        <taxon>Pezizomycotina</taxon>
        <taxon>Dothideomycetes</taxon>
        <taxon>Dothideomycetidae</taxon>
        <taxon>Mycosphaerellales</taxon>
        <taxon>Mycosphaerellaceae</taxon>
        <taxon>Lecanosticta</taxon>
    </lineage>
</organism>
<dbReference type="Pfam" id="PF13409">
    <property type="entry name" value="GST_N_2"/>
    <property type="match status" value="1"/>
</dbReference>
<dbReference type="SUPFAM" id="SSF52833">
    <property type="entry name" value="Thioredoxin-like"/>
    <property type="match status" value="1"/>
</dbReference>
<dbReference type="GO" id="GO:0004364">
    <property type="term" value="F:glutathione transferase activity"/>
    <property type="evidence" value="ECO:0007669"/>
    <property type="project" value="TreeGrafter"/>
</dbReference>
<dbReference type="PANTHER" id="PTHR42673">
    <property type="entry name" value="MALEYLACETOACETATE ISOMERASE"/>
    <property type="match status" value="1"/>
</dbReference>
<dbReference type="InterPro" id="IPR036282">
    <property type="entry name" value="Glutathione-S-Trfase_C_sf"/>
</dbReference>
<dbReference type="SUPFAM" id="SSF47616">
    <property type="entry name" value="GST C-terminal domain-like"/>
    <property type="match status" value="1"/>
</dbReference>
<comment type="caution">
    <text evidence="3">The sequence shown here is derived from an EMBL/GenBank/DDBJ whole genome shotgun (WGS) entry which is preliminary data.</text>
</comment>
<dbReference type="GO" id="GO:0006559">
    <property type="term" value="P:L-phenylalanine catabolic process"/>
    <property type="evidence" value="ECO:0007669"/>
    <property type="project" value="TreeGrafter"/>
</dbReference>
<dbReference type="InterPro" id="IPR004045">
    <property type="entry name" value="Glutathione_S-Trfase_N"/>
</dbReference>
<evidence type="ECO:0000259" key="2">
    <source>
        <dbReference type="PROSITE" id="PS50405"/>
    </source>
</evidence>
<name>A0AAI8Z8Z7_9PEZI</name>
<dbReference type="GO" id="GO:0016034">
    <property type="term" value="F:maleylacetoacetate isomerase activity"/>
    <property type="evidence" value="ECO:0007669"/>
    <property type="project" value="TreeGrafter"/>
</dbReference>
<dbReference type="GO" id="GO:0006749">
    <property type="term" value="P:glutathione metabolic process"/>
    <property type="evidence" value="ECO:0007669"/>
    <property type="project" value="TreeGrafter"/>
</dbReference>
<reference evidence="3" key="1">
    <citation type="submission" date="2023-11" db="EMBL/GenBank/DDBJ databases">
        <authorList>
            <person name="Alioto T."/>
            <person name="Alioto T."/>
            <person name="Gomez Garrido J."/>
        </authorList>
    </citation>
    <scope>NUCLEOTIDE SEQUENCE</scope>
</reference>
<evidence type="ECO:0000259" key="1">
    <source>
        <dbReference type="PROSITE" id="PS50404"/>
    </source>
</evidence>
<evidence type="ECO:0000313" key="4">
    <source>
        <dbReference type="Proteomes" id="UP001296104"/>
    </source>
</evidence>
<dbReference type="InterPro" id="IPR036249">
    <property type="entry name" value="Thioredoxin-like_sf"/>
</dbReference>
<feature type="domain" description="GST C-terminal" evidence="2">
    <location>
        <begin position="89"/>
        <end position="220"/>
    </location>
</feature>